<dbReference type="FunFam" id="3.30.390.30:FF:000001">
    <property type="entry name" value="Dihydrolipoyl dehydrogenase"/>
    <property type="match status" value="1"/>
</dbReference>
<dbReference type="NCBIfam" id="NF005883">
    <property type="entry name" value="PRK07845.1"/>
    <property type="match status" value="1"/>
</dbReference>
<evidence type="ECO:0000313" key="9">
    <source>
        <dbReference type="Proteomes" id="UP000185663"/>
    </source>
</evidence>
<keyword evidence="5" id="KW-0520">NAD</keyword>
<dbReference type="PRINTS" id="PR00368">
    <property type="entry name" value="FADPNR"/>
</dbReference>
<dbReference type="PANTHER" id="PTHR43014">
    <property type="entry name" value="MERCURIC REDUCTASE"/>
    <property type="match status" value="1"/>
</dbReference>
<keyword evidence="5" id="KW-0547">Nucleotide-binding</keyword>
<evidence type="ECO:0000256" key="2">
    <source>
        <dbReference type="ARBA" id="ARBA00022630"/>
    </source>
</evidence>
<keyword evidence="9" id="KW-1185">Reference proteome</keyword>
<dbReference type="Pfam" id="PF02852">
    <property type="entry name" value="Pyr_redox_dim"/>
    <property type="match status" value="1"/>
</dbReference>
<keyword evidence="2" id="KW-0285">Flavoprotein</keyword>
<dbReference type="RefSeq" id="WP_157270438.1">
    <property type="nucleotide sequence ID" value="NZ_LT629776.1"/>
</dbReference>
<feature type="binding site" evidence="5">
    <location>
        <begin position="194"/>
        <end position="201"/>
    </location>
    <ligand>
        <name>NAD(+)</name>
        <dbReference type="ChEBI" id="CHEBI:57540"/>
    </ligand>
</feature>
<dbReference type="SUPFAM" id="SSF55424">
    <property type="entry name" value="FAD/NAD-linked reductases, dimerisation (C-terminal) domain"/>
    <property type="match status" value="1"/>
</dbReference>
<dbReference type="EMBL" id="LT629776">
    <property type="protein sequence ID" value="SDS72691.1"/>
    <property type="molecule type" value="Genomic_DNA"/>
</dbReference>
<dbReference type="InterPro" id="IPR004099">
    <property type="entry name" value="Pyr_nucl-diS_OxRdtase_dimer"/>
</dbReference>
<dbReference type="PIRSF" id="PIRSF000350">
    <property type="entry name" value="Mercury_reductase_MerA"/>
    <property type="match status" value="1"/>
</dbReference>
<name>A0A1H1UK53_9CELL</name>
<proteinExistence type="inferred from homology"/>
<dbReference type="GO" id="GO:0003955">
    <property type="term" value="F:NAD(P)H dehydrogenase (quinone) activity"/>
    <property type="evidence" value="ECO:0007669"/>
    <property type="project" value="TreeGrafter"/>
</dbReference>
<evidence type="ECO:0000256" key="5">
    <source>
        <dbReference type="PIRSR" id="PIRSR000350-3"/>
    </source>
</evidence>
<dbReference type="OrthoDB" id="4678789at2"/>
<evidence type="ECO:0000256" key="4">
    <source>
        <dbReference type="ARBA" id="ARBA00023002"/>
    </source>
</evidence>
<feature type="binding site" evidence="5">
    <location>
        <position position="129"/>
    </location>
    <ligand>
        <name>FAD</name>
        <dbReference type="ChEBI" id="CHEBI:57692"/>
    </ligand>
</feature>
<accession>A0A1H1UK53</accession>
<feature type="binding site" evidence="5">
    <location>
        <position position="57"/>
    </location>
    <ligand>
        <name>FAD</name>
        <dbReference type="ChEBI" id="CHEBI:57692"/>
    </ligand>
</feature>
<evidence type="ECO:0000256" key="1">
    <source>
        <dbReference type="ARBA" id="ARBA00007532"/>
    </source>
</evidence>
<dbReference type="PRINTS" id="PR00411">
    <property type="entry name" value="PNDRDTASEI"/>
</dbReference>
<organism evidence="8 9">
    <name type="scientific">Paraoerskovia marina</name>
    <dbReference type="NCBI Taxonomy" id="545619"/>
    <lineage>
        <taxon>Bacteria</taxon>
        <taxon>Bacillati</taxon>
        <taxon>Actinomycetota</taxon>
        <taxon>Actinomycetes</taxon>
        <taxon>Micrococcales</taxon>
        <taxon>Cellulomonadaceae</taxon>
        <taxon>Paraoerskovia</taxon>
    </lineage>
</organism>
<dbReference type="GO" id="GO:0050660">
    <property type="term" value="F:flavin adenine dinucleotide binding"/>
    <property type="evidence" value="ECO:0007669"/>
    <property type="project" value="TreeGrafter"/>
</dbReference>
<comment type="similarity">
    <text evidence="1">Belongs to the class-I pyridine nucleotide-disulfide oxidoreductase family.</text>
</comment>
<dbReference type="STRING" id="545619.SAMN04489860_2216"/>
<comment type="cofactor">
    <cofactor evidence="5">
        <name>FAD</name>
        <dbReference type="ChEBI" id="CHEBI:57692"/>
    </cofactor>
    <text evidence="5">Binds 1 FAD per subunit.</text>
</comment>
<reference evidence="9" key="1">
    <citation type="submission" date="2016-10" db="EMBL/GenBank/DDBJ databases">
        <authorList>
            <person name="Varghese N."/>
            <person name="Submissions S."/>
        </authorList>
    </citation>
    <scope>NUCLEOTIDE SEQUENCE [LARGE SCALE GENOMIC DNA]</scope>
    <source>
        <strain evidence="9">DSM 22126</strain>
    </source>
</reference>
<feature type="binding site" evidence="5">
    <location>
        <position position="281"/>
    </location>
    <ligand>
        <name>NAD(+)</name>
        <dbReference type="ChEBI" id="CHEBI:57540"/>
    </ligand>
</feature>
<feature type="binding site" evidence="5">
    <location>
        <position position="322"/>
    </location>
    <ligand>
        <name>FAD</name>
        <dbReference type="ChEBI" id="CHEBI:57692"/>
    </ligand>
</feature>
<evidence type="ECO:0000256" key="3">
    <source>
        <dbReference type="ARBA" id="ARBA00022827"/>
    </source>
</evidence>
<dbReference type="InterPro" id="IPR036188">
    <property type="entry name" value="FAD/NAD-bd_sf"/>
</dbReference>
<evidence type="ECO:0000259" key="6">
    <source>
        <dbReference type="Pfam" id="PF02852"/>
    </source>
</evidence>
<keyword evidence="3 5" id="KW-0274">FAD</keyword>
<keyword evidence="4" id="KW-0560">Oxidoreductase</keyword>
<gene>
    <name evidence="8" type="ORF">SAMN04489860_2216</name>
</gene>
<dbReference type="Proteomes" id="UP000185663">
    <property type="component" value="Chromosome I"/>
</dbReference>
<dbReference type="PANTHER" id="PTHR43014:SF1">
    <property type="entry name" value="NAD(P)H DEHYDROGENASE (QUINONE)"/>
    <property type="match status" value="1"/>
</dbReference>
<dbReference type="InterPro" id="IPR023753">
    <property type="entry name" value="FAD/NAD-binding_dom"/>
</dbReference>
<dbReference type="SUPFAM" id="SSF51905">
    <property type="entry name" value="FAD/NAD(P)-binding domain"/>
    <property type="match status" value="1"/>
</dbReference>
<evidence type="ECO:0000259" key="7">
    <source>
        <dbReference type="Pfam" id="PF07992"/>
    </source>
</evidence>
<feature type="domain" description="FAD/NAD(P)-binding" evidence="7">
    <location>
        <begin position="12"/>
        <end position="337"/>
    </location>
</feature>
<dbReference type="InterPro" id="IPR001100">
    <property type="entry name" value="Pyr_nuc-diS_OxRdtase"/>
</dbReference>
<dbReference type="Pfam" id="PF07992">
    <property type="entry name" value="Pyr_redox_2"/>
    <property type="match status" value="1"/>
</dbReference>
<dbReference type="Gene3D" id="3.30.390.30">
    <property type="match status" value="1"/>
</dbReference>
<evidence type="ECO:0000313" key="8">
    <source>
        <dbReference type="EMBL" id="SDS72691.1"/>
    </source>
</evidence>
<protein>
    <submittedName>
        <fullName evidence="8">Dihydrolipoamide dehydrogenase</fullName>
    </submittedName>
</protein>
<dbReference type="Gene3D" id="3.50.50.60">
    <property type="entry name" value="FAD/NAD(P)-binding domain"/>
    <property type="match status" value="2"/>
</dbReference>
<dbReference type="InterPro" id="IPR016156">
    <property type="entry name" value="FAD/NAD-linked_Rdtase_dimer_sf"/>
</dbReference>
<dbReference type="eggNOG" id="COG1249">
    <property type="taxonomic scope" value="Bacteria"/>
</dbReference>
<sequence>MSIETPPQKSSRVVILGGGPGGYEAALVAHRLGADVTVVERNGLGGAAVLTDVVPSKTLIATAEWMTNAEQGAELGVRRGESRPADVASEHFVDLSVVNARVRSLATAQSADIRSRLEREGVRVVIGEGRLDGPSTVVVDGEDGTERLDAHVVLLALGTTPRVLPTAVPDGERILTWTQLYNLEEIPDHLIVVGSGVTGAEFAGAYHALGADVTLVSSRDRVLPGEDADAAELIEGVFRSRGMRVESRMRAEAAERTADGVAVTLSDGRVIEGSHVLFAVGSIPSTDGIGLAEAGVELTESGHVRVDRVSRTTARGVYAAGDCTGVLPLASVAAMQGRVAMSHALGDAVSPIKTRNVAANIFTAPEIATVGYSEKQLQEDGAKYVTATLPLARNPRAKMQEMHDGFVKLFAHPDAGIVLGGVIVAPRASELIFPITLAVSHRLTVDDVADSFTIYPSLSGSIAEVARMLHPRHP</sequence>
<dbReference type="AlphaFoldDB" id="A0A1H1UK53"/>
<feature type="domain" description="Pyridine nucleotide-disulphide oxidoreductase dimerisation" evidence="6">
    <location>
        <begin position="358"/>
        <end position="464"/>
    </location>
</feature>